<name>C7N261_SLAHD</name>
<reference evidence="1 2" key="1">
    <citation type="journal article" date="2009" name="Stand. Genomic Sci.">
        <title>Complete genome sequence of Slackia heliotrinireducens type strain (RHS 1).</title>
        <authorList>
            <person name="Pukall R."/>
            <person name="Lapidus A."/>
            <person name="Nolan M."/>
            <person name="Copeland A."/>
            <person name="Glavina Del Rio T."/>
            <person name="Lucas S."/>
            <person name="Chen F."/>
            <person name="Tice H."/>
            <person name="Cheng J.F."/>
            <person name="Chertkov O."/>
            <person name="Bruce D."/>
            <person name="Goodwin L."/>
            <person name="Kuske C."/>
            <person name="Brettin T."/>
            <person name="Detter J.C."/>
            <person name="Han C."/>
            <person name="Pitluck S."/>
            <person name="Pati A."/>
            <person name="Mavrommatis K."/>
            <person name="Ivanova N."/>
            <person name="Ovchinnikova G."/>
            <person name="Chen A."/>
            <person name="Palaniappan K."/>
            <person name="Schneider S."/>
            <person name="Rohde M."/>
            <person name="Chain P."/>
            <person name="D'haeseleer P."/>
            <person name="Goker M."/>
            <person name="Bristow J."/>
            <person name="Eisen J.A."/>
            <person name="Markowitz V."/>
            <person name="Kyrpides N.C."/>
            <person name="Klenk H.P."/>
            <person name="Hugenholtz P."/>
        </authorList>
    </citation>
    <scope>NUCLEOTIDE SEQUENCE [LARGE SCALE GENOMIC DNA]</scope>
    <source>
        <strain evidence="2">ATCC 29202 / DSM 20476 / NCTC 11029 / RHS 1</strain>
    </source>
</reference>
<sequence length="66" mass="7320">MDENELRKHVLGNKKTDRIIFAATPEMKSAIEKVAEEKCVSVSALLTSLALDELIANKELFEESGD</sequence>
<accession>C7N261</accession>
<dbReference type="STRING" id="471855.Shel_02990"/>
<evidence type="ECO:0000313" key="2">
    <source>
        <dbReference type="Proteomes" id="UP000002026"/>
    </source>
</evidence>
<dbReference type="EMBL" id="CP001684">
    <property type="protein sequence ID" value="ACV21367.1"/>
    <property type="molecule type" value="Genomic_DNA"/>
</dbReference>
<dbReference type="KEGG" id="shi:Shel_02990"/>
<protein>
    <recommendedName>
        <fullName evidence="3">CopG-like ribbon-helix-helix domain-containing protein</fullName>
    </recommendedName>
</protein>
<dbReference type="Proteomes" id="UP000002026">
    <property type="component" value="Chromosome"/>
</dbReference>
<dbReference type="AlphaFoldDB" id="C7N261"/>
<gene>
    <name evidence="1" type="ordered locus">Shel_02990</name>
</gene>
<keyword evidence="2" id="KW-1185">Reference proteome</keyword>
<evidence type="ECO:0008006" key="3">
    <source>
        <dbReference type="Google" id="ProtNLM"/>
    </source>
</evidence>
<evidence type="ECO:0000313" key="1">
    <source>
        <dbReference type="EMBL" id="ACV21367.1"/>
    </source>
</evidence>
<dbReference type="eggNOG" id="ENOG502ZTXR">
    <property type="taxonomic scope" value="Bacteria"/>
</dbReference>
<dbReference type="RefSeq" id="WP_012797476.1">
    <property type="nucleotide sequence ID" value="NC_013165.1"/>
</dbReference>
<proteinExistence type="predicted"/>
<organism evidence="1 2">
    <name type="scientific">Slackia heliotrinireducens (strain ATCC 29202 / DSM 20476 / NCTC 11029 / RHS 1)</name>
    <name type="common">Peptococcus heliotrinreducens</name>
    <dbReference type="NCBI Taxonomy" id="471855"/>
    <lineage>
        <taxon>Bacteria</taxon>
        <taxon>Bacillati</taxon>
        <taxon>Actinomycetota</taxon>
        <taxon>Coriobacteriia</taxon>
        <taxon>Eggerthellales</taxon>
        <taxon>Eggerthellaceae</taxon>
        <taxon>Slackia</taxon>
    </lineage>
</organism>
<dbReference type="HOGENOM" id="CLU_2828930_0_0_11"/>